<evidence type="ECO:0000313" key="13">
    <source>
        <dbReference type="Proteomes" id="UP000228380"/>
    </source>
</evidence>
<evidence type="ECO:0000256" key="11">
    <source>
        <dbReference type="SAM" id="Phobius"/>
    </source>
</evidence>
<keyword evidence="13" id="KW-1185">Reference proteome</keyword>
<keyword evidence="6" id="KW-0677">Repeat</keyword>
<dbReference type="OrthoDB" id="346907at2759"/>
<dbReference type="InterPro" id="IPR032675">
    <property type="entry name" value="LRR_dom_sf"/>
</dbReference>
<evidence type="ECO:0000256" key="6">
    <source>
        <dbReference type="ARBA" id="ARBA00022737"/>
    </source>
</evidence>
<dbReference type="FunFam" id="3.80.10.10:FF:000041">
    <property type="entry name" value="LRR receptor-like serine/threonine-protein kinase ERECTA"/>
    <property type="match status" value="1"/>
</dbReference>
<dbReference type="Gene3D" id="1.10.510.10">
    <property type="entry name" value="Transferase(Phosphotransferase) domain 1"/>
    <property type="match status" value="1"/>
</dbReference>
<keyword evidence="2" id="KW-0597">Phosphoprotein</keyword>
<dbReference type="GeneID" id="103714255"/>
<feature type="compositionally biased region" description="Pro residues" evidence="10">
    <location>
        <begin position="323"/>
        <end position="339"/>
    </location>
</feature>
<evidence type="ECO:0000256" key="4">
    <source>
        <dbReference type="ARBA" id="ARBA00022692"/>
    </source>
</evidence>
<evidence type="ECO:0000256" key="9">
    <source>
        <dbReference type="ARBA" id="ARBA00023180"/>
    </source>
</evidence>
<keyword evidence="7 11" id="KW-1133">Transmembrane helix</keyword>
<dbReference type="Pfam" id="PF08263">
    <property type="entry name" value="LRRNT_2"/>
    <property type="match status" value="1"/>
</dbReference>
<feature type="region of interest" description="Disordered" evidence="10">
    <location>
        <begin position="697"/>
        <end position="724"/>
    </location>
</feature>
<feature type="compositionally biased region" description="Low complexity" evidence="10">
    <location>
        <begin position="486"/>
        <end position="495"/>
    </location>
</feature>
<evidence type="ECO:0000313" key="14">
    <source>
        <dbReference type="RefSeq" id="XP_008799666.2"/>
    </source>
</evidence>
<evidence type="ECO:0000256" key="10">
    <source>
        <dbReference type="SAM" id="MobiDB-lite"/>
    </source>
</evidence>
<accession>A0A8B7CI85</accession>
<dbReference type="Gene3D" id="3.80.10.10">
    <property type="entry name" value="Ribonuclease Inhibitor"/>
    <property type="match status" value="2"/>
</dbReference>
<dbReference type="SUPFAM" id="SSF56112">
    <property type="entry name" value="Protein kinase-like (PK-like)"/>
    <property type="match status" value="1"/>
</dbReference>
<feature type="compositionally biased region" description="Low complexity" evidence="10">
    <location>
        <begin position="340"/>
        <end position="357"/>
    </location>
</feature>
<keyword evidence="4 11" id="KW-0812">Transmembrane</keyword>
<dbReference type="PROSITE" id="PS50011">
    <property type="entry name" value="PROTEIN_KINASE_DOM"/>
    <property type="match status" value="1"/>
</dbReference>
<evidence type="ECO:0000256" key="2">
    <source>
        <dbReference type="ARBA" id="ARBA00022553"/>
    </source>
</evidence>
<feature type="compositionally biased region" description="Basic and acidic residues" evidence="10">
    <location>
        <begin position="475"/>
        <end position="485"/>
    </location>
</feature>
<feature type="domain" description="Protein kinase" evidence="12">
    <location>
        <begin position="513"/>
        <end position="819"/>
    </location>
</feature>
<dbReference type="InterPro" id="IPR011009">
    <property type="entry name" value="Kinase-like_dom_sf"/>
</dbReference>
<dbReference type="Pfam" id="PF00560">
    <property type="entry name" value="LRR_1"/>
    <property type="match status" value="2"/>
</dbReference>
<dbReference type="InterPro" id="IPR001611">
    <property type="entry name" value="Leu-rich_rpt"/>
</dbReference>
<dbReference type="InterPro" id="IPR046959">
    <property type="entry name" value="PRK1-6/SRF4-like"/>
</dbReference>
<comment type="subcellular location">
    <subcellularLocation>
        <location evidence="1">Membrane</location>
        <topology evidence="1">Single-pass membrane protein</topology>
    </subcellularLocation>
</comment>
<dbReference type="Gene3D" id="3.30.200.20">
    <property type="entry name" value="Phosphorylase Kinase, domain 1"/>
    <property type="match status" value="1"/>
</dbReference>
<evidence type="ECO:0000259" key="12">
    <source>
        <dbReference type="PROSITE" id="PS50011"/>
    </source>
</evidence>
<feature type="region of interest" description="Disordered" evidence="10">
    <location>
        <begin position="400"/>
        <end position="441"/>
    </location>
</feature>
<feature type="compositionally biased region" description="Low complexity" evidence="10">
    <location>
        <begin position="431"/>
        <end position="440"/>
    </location>
</feature>
<feature type="compositionally biased region" description="Basic and acidic residues" evidence="10">
    <location>
        <begin position="412"/>
        <end position="430"/>
    </location>
</feature>
<dbReference type="InterPro" id="IPR013210">
    <property type="entry name" value="LRR_N_plant-typ"/>
</dbReference>
<protein>
    <submittedName>
        <fullName evidence="14">Probable LRR receptor-like serine/threonine-protein kinase At4g37250 isoform X1</fullName>
    </submittedName>
</protein>
<keyword evidence="5" id="KW-0732">Signal</keyword>
<dbReference type="PANTHER" id="PTHR48007">
    <property type="entry name" value="LEUCINE-RICH REPEAT RECEPTOR-LIKE PROTEIN KINASE PXC1"/>
    <property type="match status" value="1"/>
</dbReference>
<dbReference type="Proteomes" id="UP000228380">
    <property type="component" value="Chromosome 7"/>
</dbReference>
<organism evidence="13 14">
    <name type="scientific">Phoenix dactylifera</name>
    <name type="common">Date palm</name>
    <dbReference type="NCBI Taxonomy" id="42345"/>
    <lineage>
        <taxon>Eukaryota</taxon>
        <taxon>Viridiplantae</taxon>
        <taxon>Streptophyta</taxon>
        <taxon>Embryophyta</taxon>
        <taxon>Tracheophyta</taxon>
        <taxon>Spermatophyta</taxon>
        <taxon>Magnoliopsida</taxon>
        <taxon>Liliopsida</taxon>
        <taxon>Arecaceae</taxon>
        <taxon>Coryphoideae</taxon>
        <taxon>Phoeniceae</taxon>
        <taxon>Phoenix</taxon>
    </lineage>
</organism>
<dbReference type="InterPro" id="IPR003591">
    <property type="entry name" value="Leu-rich_rpt_typical-subtyp"/>
</dbReference>
<dbReference type="Pfam" id="PF13855">
    <property type="entry name" value="LRR_8"/>
    <property type="match status" value="1"/>
</dbReference>
<evidence type="ECO:0000256" key="1">
    <source>
        <dbReference type="ARBA" id="ARBA00004167"/>
    </source>
</evidence>
<dbReference type="SMART" id="SM00369">
    <property type="entry name" value="LRR_TYP"/>
    <property type="match status" value="3"/>
</dbReference>
<evidence type="ECO:0000256" key="5">
    <source>
        <dbReference type="ARBA" id="ARBA00022729"/>
    </source>
</evidence>
<evidence type="ECO:0000256" key="7">
    <source>
        <dbReference type="ARBA" id="ARBA00022989"/>
    </source>
</evidence>
<dbReference type="InterPro" id="IPR000719">
    <property type="entry name" value="Prot_kinase_dom"/>
</dbReference>
<dbReference type="GO" id="GO:0005524">
    <property type="term" value="F:ATP binding"/>
    <property type="evidence" value="ECO:0007669"/>
    <property type="project" value="InterPro"/>
</dbReference>
<dbReference type="KEGG" id="pda:103714255"/>
<name>A0A8B7CI85_PHODC</name>
<gene>
    <name evidence="14" type="primary">LOC103714255</name>
</gene>
<reference evidence="14" key="2">
    <citation type="submission" date="2025-08" db="UniProtKB">
        <authorList>
            <consortium name="RefSeq"/>
        </authorList>
    </citation>
    <scope>IDENTIFICATION</scope>
    <source>
        <tissue evidence="14">Young leaves</tissue>
    </source>
</reference>
<dbReference type="Pfam" id="PF00069">
    <property type="entry name" value="Pkinase"/>
    <property type="match status" value="1"/>
</dbReference>
<dbReference type="AlphaFoldDB" id="A0A8B7CI85"/>
<dbReference type="SUPFAM" id="SSF52058">
    <property type="entry name" value="L domain-like"/>
    <property type="match status" value="1"/>
</dbReference>
<sequence>MSSLSGSLRSRWRRTVSRIALLLCGLLLLPCQIFGLNSDGVLLLSFKYSILSDPLSVLGDWNYDDATPCSWNGVMCMGFPIANAASFTWNTSRDDFRIPAASASRVIGLVLPDAQLLGSIPAKLGLIEHLRHLDLSGNFLNGTLPATLFNASDLRVLELSNNEISGELPEIVGEMKSLQSLSLSGNALVGGVPRNLMLLPNLTTVSLANNYLSGELPGGGFEQLEVLDLSSNLVNGSLPPDLGVKSLRYLNLSSNRLAGVIPPELAARIPANALIDLSFNNLTGEIPQAGAFLAQKPMAFAGNPELCGRPLKSMCTIPSILSNPPPNDSTAAPPPPKSPPAFAAIPEIPAGNSSPGSAAGGGGQGGLRPAAVVAIAVGDITGVVLLFIVFLYAYQVKNKKREQQRQRQQQQKADRGLDLKRMERGGRDEGPPSASPESSGVGTLCWCLRKKGGDSDDTEEASETSASSESEAEVGELHTRGKQDGKTQAQQKQQGATLVTVDGAELDLETLLKASAYILGATGPSIVYKAVLADGTALAVRRMGESCTIYRFKDFDAQVRSIAKFRHPNLLRIRGFYWGADEKLLIHDYAPNGSLANISFSKKLGSSPLHLNWDARLRIANGVARGLAYLHEKKSVHGNVKPSNILLGADMDPVIGDFGLDRLVPGDGSCRRGASARQFGSKRSVLSTSSLPDLSTVAGASPCGSSSTSALATPPHQPPESLKNLKPNAKWDVYSFGMVLLELIAGRVFSEVELRQWSAGFVVEERNRIWRMVDPVLRGEVEGKEEALLNCFELGFACCSSAPQRRPSMKDAVQVLEKVTATSSSSY</sequence>
<evidence type="ECO:0000256" key="8">
    <source>
        <dbReference type="ARBA" id="ARBA00023136"/>
    </source>
</evidence>
<feature type="region of interest" description="Disordered" evidence="10">
    <location>
        <begin position="453"/>
        <end position="495"/>
    </location>
</feature>
<dbReference type="GO" id="GO:0004672">
    <property type="term" value="F:protein kinase activity"/>
    <property type="evidence" value="ECO:0007669"/>
    <property type="project" value="InterPro"/>
</dbReference>
<keyword evidence="8 11" id="KW-0472">Membrane</keyword>
<keyword evidence="3" id="KW-0433">Leucine-rich repeat</keyword>
<keyword evidence="9" id="KW-0325">Glycoprotein</keyword>
<dbReference type="FunFam" id="3.80.10.10:FF:000722">
    <property type="entry name" value="Leucine-rich repeat receptor-like protein kinase"/>
    <property type="match status" value="1"/>
</dbReference>
<reference evidence="13" key="1">
    <citation type="journal article" date="2019" name="Nat. Commun.">
        <title>Genome-wide association mapping of date palm fruit traits.</title>
        <authorList>
            <person name="Hazzouri K.M."/>
            <person name="Gros-Balthazard M."/>
            <person name="Flowers J.M."/>
            <person name="Copetti D."/>
            <person name="Lemansour A."/>
            <person name="Lebrun M."/>
            <person name="Masmoudi K."/>
            <person name="Ferrand S."/>
            <person name="Dhar M.I."/>
            <person name="Fresquez Z.A."/>
            <person name="Rosas U."/>
            <person name="Zhang J."/>
            <person name="Talag J."/>
            <person name="Lee S."/>
            <person name="Kudrna D."/>
            <person name="Powell R.F."/>
            <person name="Leitch I.J."/>
            <person name="Krueger R.R."/>
            <person name="Wing R.A."/>
            <person name="Amiri K.M.A."/>
            <person name="Purugganan M.D."/>
        </authorList>
    </citation>
    <scope>NUCLEOTIDE SEQUENCE [LARGE SCALE GENOMIC DNA]</scope>
    <source>
        <strain evidence="13">cv. Khalas</strain>
    </source>
</reference>
<feature type="region of interest" description="Disordered" evidence="10">
    <location>
        <begin position="318"/>
        <end position="365"/>
    </location>
</feature>
<proteinExistence type="predicted"/>
<dbReference type="PANTHER" id="PTHR48007:SF47">
    <property type="entry name" value="PROTEIN KINASE DOMAIN-CONTAINING PROTEIN"/>
    <property type="match status" value="1"/>
</dbReference>
<dbReference type="RefSeq" id="XP_008799666.2">
    <property type="nucleotide sequence ID" value="XM_008801444.4"/>
</dbReference>
<evidence type="ECO:0000256" key="3">
    <source>
        <dbReference type="ARBA" id="ARBA00022614"/>
    </source>
</evidence>
<dbReference type="GO" id="GO:0016020">
    <property type="term" value="C:membrane"/>
    <property type="evidence" value="ECO:0007669"/>
    <property type="project" value="UniProtKB-SubCell"/>
</dbReference>
<feature type="transmembrane region" description="Helical" evidence="11">
    <location>
        <begin position="371"/>
        <end position="394"/>
    </location>
</feature>